<dbReference type="Proteomes" id="UP000287330">
    <property type="component" value="Unassembled WGS sequence"/>
</dbReference>
<proteinExistence type="predicted"/>
<comment type="caution">
    <text evidence="1">The sequence shown here is derived from an EMBL/GenBank/DDBJ whole genome shotgun (WGS) entry which is preliminary data.</text>
</comment>
<dbReference type="GO" id="GO:0032259">
    <property type="term" value="P:methylation"/>
    <property type="evidence" value="ECO:0007669"/>
    <property type="project" value="UniProtKB-KW"/>
</dbReference>
<keyword evidence="1" id="KW-0808">Transferase</keyword>
<dbReference type="EMBL" id="PIPV01000015">
    <property type="protein sequence ID" value="RUO50434.1"/>
    <property type="molecule type" value="Genomic_DNA"/>
</dbReference>
<dbReference type="Gene3D" id="3.40.50.150">
    <property type="entry name" value="Vaccinia Virus protein VP39"/>
    <property type="match status" value="1"/>
</dbReference>
<dbReference type="InterPro" id="IPR029063">
    <property type="entry name" value="SAM-dependent_MTases_sf"/>
</dbReference>
<protein>
    <submittedName>
        <fullName evidence="1">2-polyprenyl-3-methyl-5-hydroxy-6-metoxy-1, 4-benzoquinol methylase</fullName>
    </submittedName>
</protein>
<reference evidence="2" key="1">
    <citation type="journal article" date="2018" name="Front. Microbiol.">
        <title>Genome-Based Analysis Reveals the Taxonomy and Diversity of the Family Idiomarinaceae.</title>
        <authorList>
            <person name="Liu Y."/>
            <person name="Lai Q."/>
            <person name="Shao Z."/>
        </authorList>
    </citation>
    <scope>NUCLEOTIDE SEQUENCE [LARGE SCALE GENOMIC DNA]</scope>
    <source>
        <strain evidence="2">F23</strain>
    </source>
</reference>
<dbReference type="AlphaFoldDB" id="A0A432XP26"/>
<organism evidence="1 2">
    <name type="scientific">Idiomarina fontislapidosi</name>
    <dbReference type="NCBI Taxonomy" id="263723"/>
    <lineage>
        <taxon>Bacteria</taxon>
        <taxon>Pseudomonadati</taxon>
        <taxon>Pseudomonadota</taxon>
        <taxon>Gammaproteobacteria</taxon>
        <taxon>Alteromonadales</taxon>
        <taxon>Idiomarinaceae</taxon>
        <taxon>Idiomarina</taxon>
    </lineage>
</organism>
<dbReference type="OrthoDB" id="9791944at2"/>
<accession>A0A432XP26</accession>
<sequence>MLLCPLCESHTQFYARDRRRSFYQCEHCQLVFADPKTHIDLAEEKRLYETHENDPADAHYRGFLNRLWQPLKVLCQQSNYKTALDFGSGPGPTLHLMMREAGLDAHHYDPIYSPDKTRLSQSYDVVTCTEVIEHFCYPQQDFIRLRSLVKPGGVLATMTKPCVAAQQFPNWHYKNDLTHVSFFSERTYHYIAERFGFSVDRVSDQVTFFRCVKSC</sequence>
<gene>
    <name evidence="1" type="ORF">CWE25_12655</name>
</gene>
<dbReference type="RefSeq" id="WP_110576293.1">
    <property type="nucleotide sequence ID" value="NZ_PIPV01000015.1"/>
</dbReference>
<evidence type="ECO:0000313" key="1">
    <source>
        <dbReference type="EMBL" id="RUO50434.1"/>
    </source>
</evidence>
<keyword evidence="1" id="KW-0489">Methyltransferase</keyword>
<keyword evidence="2" id="KW-1185">Reference proteome</keyword>
<dbReference type="Pfam" id="PF13489">
    <property type="entry name" value="Methyltransf_23"/>
    <property type="match status" value="1"/>
</dbReference>
<name>A0A432XP26_9GAMM</name>
<dbReference type="GO" id="GO:0008168">
    <property type="term" value="F:methyltransferase activity"/>
    <property type="evidence" value="ECO:0007669"/>
    <property type="project" value="UniProtKB-KW"/>
</dbReference>
<evidence type="ECO:0000313" key="2">
    <source>
        <dbReference type="Proteomes" id="UP000287330"/>
    </source>
</evidence>
<dbReference type="SUPFAM" id="SSF53335">
    <property type="entry name" value="S-adenosyl-L-methionine-dependent methyltransferases"/>
    <property type="match status" value="1"/>
</dbReference>